<evidence type="ECO:0000313" key="2">
    <source>
        <dbReference type="WBParaSite" id="JU765_v2.g993.t1"/>
    </source>
</evidence>
<proteinExistence type="predicted"/>
<protein>
    <submittedName>
        <fullName evidence="2">Uncharacterized protein</fullName>
    </submittedName>
</protein>
<dbReference type="Proteomes" id="UP000887576">
    <property type="component" value="Unplaced"/>
</dbReference>
<reference evidence="2" key="1">
    <citation type="submission" date="2022-11" db="UniProtKB">
        <authorList>
            <consortium name="WormBaseParasite"/>
        </authorList>
    </citation>
    <scope>IDENTIFICATION</scope>
</reference>
<sequence>MSYSDYSVKAEYSRPEDCFDEFDDESSDEDEVHIKKRNILDVSSILSEWERIDSIKNVDSSSLFIEYSRPQDYFSDFKDDSSDDDEVVVDRRRNVLDVSTMSSDLNEIDSKENEDASSLFIEYSRPEDKFSDFEDDSSDEDEVDDVCVHKKHNLSILIEVSTNISQRSAGNDKVLLPDKKKDEVRVDRKRNIKNLDVLIAKCTPND</sequence>
<evidence type="ECO:0000313" key="1">
    <source>
        <dbReference type="Proteomes" id="UP000887576"/>
    </source>
</evidence>
<accession>A0AC34RSV1</accession>
<name>A0AC34RSV1_9BILA</name>
<dbReference type="WBParaSite" id="JU765_v2.g993.t1">
    <property type="protein sequence ID" value="JU765_v2.g993.t1"/>
    <property type="gene ID" value="JU765_v2.g993"/>
</dbReference>
<organism evidence="1 2">
    <name type="scientific">Panagrolaimus sp. JU765</name>
    <dbReference type="NCBI Taxonomy" id="591449"/>
    <lineage>
        <taxon>Eukaryota</taxon>
        <taxon>Metazoa</taxon>
        <taxon>Ecdysozoa</taxon>
        <taxon>Nematoda</taxon>
        <taxon>Chromadorea</taxon>
        <taxon>Rhabditida</taxon>
        <taxon>Tylenchina</taxon>
        <taxon>Panagrolaimomorpha</taxon>
        <taxon>Panagrolaimoidea</taxon>
        <taxon>Panagrolaimidae</taxon>
        <taxon>Panagrolaimus</taxon>
    </lineage>
</organism>